<evidence type="ECO:0000256" key="1">
    <source>
        <dbReference type="SAM" id="Phobius"/>
    </source>
</evidence>
<evidence type="ECO:0000313" key="4">
    <source>
        <dbReference type="Proteomes" id="UP000503004"/>
    </source>
</evidence>
<proteinExistence type="predicted"/>
<evidence type="ECO:0000259" key="2">
    <source>
        <dbReference type="Pfam" id="PF14317"/>
    </source>
</evidence>
<keyword evidence="1" id="KW-0472">Membrane</keyword>
<organism evidence="3 4">
    <name type="scientific">Methylococcus geothermalis</name>
    <dbReference type="NCBI Taxonomy" id="2681310"/>
    <lineage>
        <taxon>Bacteria</taxon>
        <taxon>Pseudomonadati</taxon>
        <taxon>Pseudomonadota</taxon>
        <taxon>Gammaproteobacteria</taxon>
        <taxon>Methylococcales</taxon>
        <taxon>Methylococcaceae</taxon>
        <taxon>Methylococcus</taxon>
    </lineage>
</organism>
<evidence type="ECO:0000313" key="3">
    <source>
        <dbReference type="EMBL" id="QJD30422.1"/>
    </source>
</evidence>
<name>A0A858Q936_9GAMM</name>
<accession>A0A858Q936</accession>
<dbReference type="EMBL" id="CP046565">
    <property type="protein sequence ID" value="QJD30422.1"/>
    <property type="molecule type" value="Genomic_DNA"/>
</dbReference>
<dbReference type="KEGG" id="metu:GNH96_10855"/>
<dbReference type="Proteomes" id="UP000503004">
    <property type="component" value="Chromosome"/>
</dbReference>
<protein>
    <recommendedName>
        <fullName evidence="2">YcxB-like C-terminal domain-containing protein</fullName>
    </recommendedName>
</protein>
<keyword evidence="1" id="KW-0812">Transmembrane</keyword>
<reference evidence="4" key="1">
    <citation type="submission" date="2019-12" db="EMBL/GenBank/DDBJ databases">
        <authorList>
            <person name="Awala S.I."/>
            <person name="Rhee S.K."/>
        </authorList>
    </citation>
    <scope>NUCLEOTIDE SEQUENCE [LARGE SCALE GENOMIC DNA]</scope>
    <source>
        <strain evidence="4">IM1</strain>
    </source>
</reference>
<gene>
    <name evidence="3" type="ORF">GNH96_10855</name>
</gene>
<keyword evidence="1" id="KW-1133">Transmembrane helix</keyword>
<feature type="transmembrane region" description="Helical" evidence="1">
    <location>
        <begin position="36"/>
        <end position="53"/>
    </location>
</feature>
<dbReference type="InterPro" id="IPR025588">
    <property type="entry name" value="YcxB-like_C"/>
</dbReference>
<sequence>MNEIEYELREQDLLAFSEHQIRETKALRKRRQRHQSTIPAFFVVISLFLWFYYKDMVSAAYVGVIALSWGFLVPAYMRWTTRKQLLAMYSDEDKQRILGRYRLSVAKDALIEKKLDGEESRIPWSEILRIELTDKYAFIFVAIDAALIVPRATVKAGKLRDFVRAADERIAAAD</sequence>
<dbReference type="Pfam" id="PF14317">
    <property type="entry name" value="YcxB"/>
    <property type="match status" value="1"/>
</dbReference>
<dbReference type="RefSeq" id="WP_169603698.1">
    <property type="nucleotide sequence ID" value="NZ_CP046565.1"/>
</dbReference>
<feature type="domain" description="YcxB-like C-terminal" evidence="2">
    <location>
        <begin position="113"/>
        <end position="163"/>
    </location>
</feature>
<dbReference type="AlphaFoldDB" id="A0A858Q936"/>
<feature type="transmembrane region" description="Helical" evidence="1">
    <location>
        <begin position="59"/>
        <end position="79"/>
    </location>
</feature>
<keyword evidence="4" id="KW-1185">Reference proteome</keyword>